<evidence type="ECO:0000313" key="2">
    <source>
        <dbReference type="Proteomes" id="UP001056120"/>
    </source>
</evidence>
<reference evidence="1 2" key="2">
    <citation type="journal article" date="2022" name="Mol. Ecol. Resour.">
        <title>The genomes of chicory, endive, great burdock and yacon provide insights into Asteraceae paleo-polyploidization history and plant inulin production.</title>
        <authorList>
            <person name="Fan W."/>
            <person name="Wang S."/>
            <person name="Wang H."/>
            <person name="Wang A."/>
            <person name="Jiang F."/>
            <person name="Liu H."/>
            <person name="Zhao H."/>
            <person name="Xu D."/>
            <person name="Zhang Y."/>
        </authorList>
    </citation>
    <scope>NUCLEOTIDE SEQUENCE [LARGE SCALE GENOMIC DNA]</scope>
    <source>
        <strain evidence="2">cv. Yunnan</strain>
        <tissue evidence="1">Leaves</tissue>
    </source>
</reference>
<dbReference type="EMBL" id="CM042019">
    <property type="protein sequence ID" value="KAI3824510.1"/>
    <property type="molecule type" value="Genomic_DNA"/>
</dbReference>
<accession>A0ACB9JX10</accession>
<reference evidence="2" key="1">
    <citation type="journal article" date="2022" name="Mol. Ecol. Resour.">
        <title>The genomes of chicory, endive, great burdock and yacon provide insights into Asteraceae palaeo-polyploidization history and plant inulin production.</title>
        <authorList>
            <person name="Fan W."/>
            <person name="Wang S."/>
            <person name="Wang H."/>
            <person name="Wang A."/>
            <person name="Jiang F."/>
            <person name="Liu H."/>
            <person name="Zhao H."/>
            <person name="Xu D."/>
            <person name="Zhang Y."/>
        </authorList>
    </citation>
    <scope>NUCLEOTIDE SEQUENCE [LARGE SCALE GENOMIC DNA]</scope>
    <source>
        <strain evidence="2">cv. Yunnan</strain>
    </source>
</reference>
<keyword evidence="2" id="KW-1185">Reference proteome</keyword>
<dbReference type="Proteomes" id="UP001056120">
    <property type="component" value="Linkage Group LG02"/>
</dbReference>
<name>A0ACB9JX10_9ASTR</name>
<sequence length="126" mass="14654">MVRFIRQEAEEKANEISILCLLMQPFPPNLDPKMKDADVFKKIQHMVRFIRQEAEEKANEISISAEEACLNQIKQDKIRKKTKRCYWWRVVGCFVVIKVESGAELPDKSNRDDCAIIFGVKQPRSA</sequence>
<gene>
    <name evidence="1" type="ORF">L1987_05970</name>
</gene>
<organism evidence="1 2">
    <name type="scientific">Smallanthus sonchifolius</name>
    <dbReference type="NCBI Taxonomy" id="185202"/>
    <lineage>
        <taxon>Eukaryota</taxon>
        <taxon>Viridiplantae</taxon>
        <taxon>Streptophyta</taxon>
        <taxon>Embryophyta</taxon>
        <taxon>Tracheophyta</taxon>
        <taxon>Spermatophyta</taxon>
        <taxon>Magnoliopsida</taxon>
        <taxon>eudicotyledons</taxon>
        <taxon>Gunneridae</taxon>
        <taxon>Pentapetalae</taxon>
        <taxon>asterids</taxon>
        <taxon>campanulids</taxon>
        <taxon>Asterales</taxon>
        <taxon>Asteraceae</taxon>
        <taxon>Asteroideae</taxon>
        <taxon>Heliantheae alliance</taxon>
        <taxon>Millerieae</taxon>
        <taxon>Smallanthus</taxon>
    </lineage>
</organism>
<proteinExistence type="predicted"/>
<comment type="caution">
    <text evidence="1">The sequence shown here is derived from an EMBL/GenBank/DDBJ whole genome shotgun (WGS) entry which is preliminary data.</text>
</comment>
<protein>
    <submittedName>
        <fullName evidence="1">Uncharacterized protein</fullName>
    </submittedName>
</protein>
<evidence type="ECO:0000313" key="1">
    <source>
        <dbReference type="EMBL" id="KAI3824510.1"/>
    </source>
</evidence>